<protein>
    <submittedName>
        <fullName evidence="1">Uncharacterized protein</fullName>
    </submittedName>
</protein>
<name>A0A2P2IY98_RHIMU</name>
<dbReference type="AlphaFoldDB" id="A0A2P2IY98"/>
<sequence>MHQNVLDKILYFVLQPAWQEQNKLCLEEPKSNSSLKIYHCQMCGIRISLTFTTL</sequence>
<proteinExistence type="predicted"/>
<evidence type="ECO:0000313" key="1">
    <source>
        <dbReference type="EMBL" id="MBW86190.1"/>
    </source>
</evidence>
<accession>A0A2P2IY98</accession>
<organism evidence="1">
    <name type="scientific">Rhizophora mucronata</name>
    <name type="common">Asiatic mangrove</name>
    <dbReference type="NCBI Taxonomy" id="61149"/>
    <lineage>
        <taxon>Eukaryota</taxon>
        <taxon>Viridiplantae</taxon>
        <taxon>Streptophyta</taxon>
        <taxon>Embryophyta</taxon>
        <taxon>Tracheophyta</taxon>
        <taxon>Spermatophyta</taxon>
        <taxon>Magnoliopsida</taxon>
        <taxon>eudicotyledons</taxon>
        <taxon>Gunneridae</taxon>
        <taxon>Pentapetalae</taxon>
        <taxon>rosids</taxon>
        <taxon>fabids</taxon>
        <taxon>Malpighiales</taxon>
        <taxon>Rhizophoraceae</taxon>
        <taxon>Rhizophora</taxon>
    </lineage>
</organism>
<dbReference type="EMBL" id="GGEC01005707">
    <property type="protein sequence ID" value="MBW86190.1"/>
    <property type="molecule type" value="Transcribed_RNA"/>
</dbReference>
<reference evidence="1" key="1">
    <citation type="submission" date="2018-02" db="EMBL/GenBank/DDBJ databases">
        <title>Rhizophora mucronata_Transcriptome.</title>
        <authorList>
            <person name="Meera S.P."/>
            <person name="Sreeshan A."/>
            <person name="Augustine A."/>
        </authorList>
    </citation>
    <scope>NUCLEOTIDE SEQUENCE</scope>
    <source>
        <tissue evidence="1">Leaf</tissue>
    </source>
</reference>